<dbReference type="SUPFAM" id="SSF52833">
    <property type="entry name" value="Thioredoxin-like"/>
    <property type="match status" value="1"/>
</dbReference>
<dbReference type="GO" id="GO:0016853">
    <property type="term" value="F:isomerase activity"/>
    <property type="evidence" value="ECO:0007669"/>
    <property type="project" value="UniProtKB-KW"/>
</dbReference>
<keyword evidence="1" id="KW-0413">Isomerase</keyword>
<dbReference type="EMBL" id="NXGE01000001">
    <property type="protein sequence ID" value="PRM95863.1"/>
    <property type="molecule type" value="Genomic_DNA"/>
</dbReference>
<dbReference type="AlphaFoldDB" id="A0A2S9TAK1"/>
<accession>A0A2S9TAK1</accession>
<organism evidence="1 2">
    <name type="scientific">Aliarcobacter cryaerophilus</name>
    <dbReference type="NCBI Taxonomy" id="28198"/>
    <lineage>
        <taxon>Bacteria</taxon>
        <taxon>Pseudomonadati</taxon>
        <taxon>Campylobacterota</taxon>
        <taxon>Epsilonproteobacteria</taxon>
        <taxon>Campylobacterales</taxon>
        <taxon>Arcobacteraceae</taxon>
        <taxon>Aliarcobacter</taxon>
    </lineage>
</organism>
<dbReference type="Pfam" id="PF13743">
    <property type="entry name" value="Thioredoxin_5"/>
    <property type="match status" value="1"/>
</dbReference>
<comment type="caution">
    <text evidence="1">The sequence shown here is derived from an EMBL/GenBank/DDBJ whole genome shotgun (WGS) entry which is preliminary data.</text>
</comment>
<dbReference type="CDD" id="cd03025">
    <property type="entry name" value="DsbA_FrnE_like"/>
    <property type="match status" value="1"/>
</dbReference>
<reference evidence="1 2" key="1">
    <citation type="submission" date="2017-09" db="EMBL/GenBank/DDBJ databases">
        <title>Reassesment of A. cryaerophilus.</title>
        <authorList>
            <person name="Perez-Cataluna A."/>
            <person name="Collado L."/>
            <person name="Salgado O."/>
            <person name="Lefinanco V."/>
            <person name="Figueras M.J."/>
        </authorList>
    </citation>
    <scope>NUCLEOTIDE SEQUENCE [LARGE SCALE GENOMIC DNA]</scope>
    <source>
        <strain evidence="1 2">LMG 10210</strain>
    </source>
</reference>
<gene>
    <name evidence="1" type="ORF">CJ673_03005</name>
</gene>
<proteinExistence type="predicted"/>
<protein>
    <submittedName>
        <fullName evidence="1">Protein-disulfide isomerase</fullName>
    </submittedName>
</protein>
<dbReference type="Proteomes" id="UP000238281">
    <property type="component" value="Unassembled WGS sequence"/>
</dbReference>
<evidence type="ECO:0000313" key="2">
    <source>
        <dbReference type="Proteomes" id="UP000238281"/>
    </source>
</evidence>
<name>A0A2S9TAK1_9BACT</name>
<dbReference type="InterPro" id="IPR036249">
    <property type="entry name" value="Thioredoxin-like_sf"/>
</dbReference>
<evidence type="ECO:0000313" key="1">
    <source>
        <dbReference type="EMBL" id="PRM95863.1"/>
    </source>
</evidence>
<dbReference type="Gene3D" id="1.10.472.60">
    <property type="entry name" value="putative protein disulfide isomerase domain"/>
    <property type="match status" value="1"/>
</dbReference>
<dbReference type="Gene3D" id="3.40.30.10">
    <property type="entry name" value="Glutaredoxin"/>
    <property type="match status" value="1"/>
</dbReference>
<dbReference type="RefSeq" id="WP_105914823.1">
    <property type="nucleotide sequence ID" value="NZ_NXGE01000001.1"/>
</dbReference>
<dbReference type="PANTHER" id="PTHR13887:SF54">
    <property type="entry name" value="DSBA FAMILY PROTEIN"/>
    <property type="match status" value="1"/>
</dbReference>
<dbReference type="PANTHER" id="PTHR13887">
    <property type="entry name" value="GLUTATHIONE S-TRANSFERASE KAPPA"/>
    <property type="match status" value="1"/>
</dbReference>
<sequence>MIVCDEKLGVCSVVEVDLKDELELEQPTLFYIGDPMCSWCYGMSDILKDTQEYCAKSGIKFQTIVAGLRASGQVLWDKRFKSFLKHEWTNISNKTGKKFSFEILDLLNFDYDTTPACKAVLIAKILSSNNSKIVLEFFSKIQEKFYANSQDTKKLEFYKEICEDLSLDFEEFSKLFKDKSLDKKLQNEFIFGRNLSSSFPSLILVNKKQKVNISIGYSSLEDVISRINKNLKSL</sequence>